<dbReference type="PANTHER" id="PTHR34118:SF6">
    <property type="entry name" value="PROTEIN CONSERVED ONLY IN THE GREEN LINEAGE 160, CHLOROPLASTIC"/>
    <property type="match status" value="1"/>
</dbReference>
<feature type="region of interest" description="Disordered" evidence="5">
    <location>
        <begin position="323"/>
        <end position="351"/>
    </location>
</feature>
<comment type="caution">
    <text evidence="7">The sequence shown here is derived from an EMBL/GenBank/DDBJ whole genome shotgun (WGS) entry which is preliminary data.</text>
</comment>
<evidence type="ECO:0000259" key="6">
    <source>
        <dbReference type="Pfam" id="PF24763"/>
    </source>
</evidence>
<evidence type="ECO:0000313" key="7">
    <source>
        <dbReference type="EMBL" id="KAK9834570.1"/>
    </source>
</evidence>
<dbReference type="Pfam" id="PF24763">
    <property type="entry name" value="CGL160_C"/>
    <property type="match status" value="1"/>
</dbReference>
<keyword evidence="3" id="KW-1133">Transmembrane helix</keyword>
<name>A0AAW1RKN9_9CHLO</name>
<evidence type="ECO:0000256" key="4">
    <source>
        <dbReference type="ARBA" id="ARBA00023136"/>
    </source>
</evidence>
<dbReference type="Proteomes" id="UP001438707">
    <property type="component" value="Unassembled WGS sequence"/>
</dbReference>
<organism evidence="7 8">
    <name type="scientific">Apatococcus lobatus</name>
    <dbReference type="NCBI Taxonomy" id="904363"/>
    <lineage>
        <taxon>Eukaryota</taxon>
        <taxon>Viridiplantae</taxon>
        <taxon>Chlorophyta</taxon>
        <taxon>core chlorophytes</taxon>
        <taxon>Trebouxiophyceae</taxon>
        <taxon>Chlorellales</taxon>
        <taxon>Chlorellaceae</taxon>
        <taxon>Apatococcus</taxon>
    </lineage>
</organism>
<dbReference type="InterPro" id="IPR056309">
    <property type="entry name" value="CGL160/ATPI_dom"/>
</dbReference>
<accession>A0AAW1RKN9</accession>
<dbReference type="AlphaFoldDB" id="A0AAW1RKN9"/>
<sequence>MFTLPQPVGSLPIATFCRCQRFRAQALPQRKLPESGYFAEADTKGEVFPVAKKAVVRDFRSRGDRWESDFIWNTNWKEQLEYEESQEKQRAEAAKRKAEGPSGFLSINRLAGLNELDSSVQEQLRRGREKDAERARQRQLAAARDQKRLQQVHATNAEAKRWARSGRFSRRVASVAPTNPEDQARLDAQVAEEKARYDQVKLETQAWASFLAAGCLAAVWTFYTREVAASYGAGALGGLIYLRLLNKSVDGVGDPSVGAALGQPRLLIPVLLTAGYNRWNHLAAAETGLTLQLLPMLAGFFTYKLAVLGRQGLAVYQELYSSQGQSGSSTTLPARTEVQKQQRAEVRQSSKAIVEDYNRQILAKREASSGSCEGPAAGS</sequence>
<proteinExistence type="predicted"/>
<evidence type="ECO:0000256" key="5">
    <source>
        <dbReference type="SAM" id="MobiDB-lite"/>
    </source>
</evidence>
<evidence type="ECO:0000256" key="2">
    <source>
        <dbReference type="ARBA" id="ARBA00022692"/>
    </source>
</evidence>
<keyword evidence="2" id="KW-0812">Transmembrane</keyword>
<dbReference type="PANTHER" id="PTHR34118">
    <property type="entry name" value="NF-KAPPA-B INHIBITOR-LIKE PROTEIN-RELATED"/>
    <property type="match status" value="1"/>
</dbReference>
<dbReference type="EMBL" id="JALJOS010000009">
    <property type="protein sequence ID" value="KAK9834570.1"/>
    <property type="molecule type" value="Genomic_DNA"/>
</dbReference>
<evidence type="ECO:0000256" key="3">
    <source>
        <dbReference type="ARBA" id="ARBA00022989"/>
    </source>
</evidence>
<gene>
    <name evidence="7" type="ORF">WJX74_004975</name>
</gene>
<keyword evidence="4" id="KW-0472">Membrane</keyword>
<dbReference type="GO" id="GO:0016020">
    <property type="term" value="C:membrane"/>
    <property type="evidence" value="ECO:0007669"/>
    <property type="project" value="UniProtKB-SubCell"/>
</dbReference>
<feature type="domain" description="CGL160/ATPI" evidence="6">
    <location>
        <begin position="190"/>
        <end position="308"/>
    </location>
</feature>
<evidence type="ECO:0000313" key="8">
    <source>
        <dbReference type="Proteomes" id="UP001438707"/>
    </source>
</evidence>
<comment type="subcellular location">
    <subcellularLocation>
        <location evidence="1">Membrane</location>
        <topology evidence="1">Multi-pass membrane protein</topology>
    </subcellularLocation>
</comment>
<evidence type="ECO:0000256" key="1">
    <source>
        <dbReference type="ARBA" id="ARBA00004141"/>
    </source>
</evidence>
<feature type="compositionally biased region" description="Basic and acidic residues" evidence="5">
    <location>
        <begin position="337"/>
        <end position="351"/>
    </location>
</feature>
<protein>
    <recommendedName>
        <fullName evidence="6">CGL160/ATPI domain-containing protein</fullName>
    </recommendedName>
</protein>
<keyword evidence="8" id="KW-1185">Reference proteome</keyword>
<reference evidence="7 8" key="1">
    <citation type="journal article" date="2024" name="Nat. Commun.">
        <title>Phylogenomics reveals the evolutionary origins of lichenization in chlorophyte algae.</title>
        <authorList>
            <person name="Puginier C."/>
            <person name="Libourel C."/>
            <person name="Otte J."/>
            <person name="Skaloud P."/>
            <person name="Haon M."/>
            <person name="Grisel S."/>
            <person name="Petersen M."/>
            <person name="Berrin J.G."/>
            <person name="Delaux P.M."/>
            <person name="Dal Grande F."/>
            <person name="Keller J."/>
        </authorList>
    </citation>
    <scope>NUCLEOTIDE SEQUENCE [LARGE SCALE GENOMIC DNA]</scope>
    <source>
        <strain evidence="7 8">SAG 2145</strain>
    </source>
</reference>